<keyword evidence="2" id="KW-0597">Phosphoprotein</keyword>
<dbReference type="InterPro" id="IPR016035">
    <property type="entry name" value="Acyl_Trfase/lysoPLipase"/>
</dbReference>
<dbReference type="InterPro" id="IPR001227">
    <property type="entry name" value="Ac_transferase_dom_sf"/>
</dbReference>
<dbReference type="InterPro" id="IPR050091">
    <property type="entry name" value="PKS_NRPS_Biosynth_Enz"/>
</dbReference>
<dbReference type="InterPro" id="IPR055123">
    <property type="entry name" value="SpnB-like_Rossmann"/>
</dbReference>
<evidence type="ECO:0000313" key="9">
    <source>
        <dbReference type="EMBL" id="OHV40359.1"/>
    </source>
</evidence>
<feature type="region of interest" description="C-terminal hotdog fold" evidence="5">
    <location>
        <begin position="665"/>
        <end position="813"/>
    </location>
</feature>
<feature type="compositionally biased region" description="Low complexity" evidence="6">
    <location>
        <begin position="1268"/>
        <end position="1278"/>
    </location>
</feature>
<dbReference type="PANTHER" id="PTHR43775">
    <property type="entry name" value="FATTY ACID SYNTHASE"/>
    <property type="match status" value="1"/>
</dbReference>
<organism evidence="9 10">
    <name type="scientific">Parafrankia soli</name>
    <dbReference type="NCBI Taxonomy" id="2599596"/>
    <lineage>
        <taxon>Bacteria</taxon>
        <taxon>Bacillati</taxon>
        <taxon>Actinomycetota</taxon>
        <taxon>Actinomycetes</taxon>
        <taxon>Frankiales</taxon>
        <taxon>Frankiaceae</taxon>
        <taxon>Parafrankia</taxon>
    </lineage>
</organism>
<dbReference type="CDD" id="cd08956">
    <property type="entry name" value="KR_3_FAS_SDR_x"/>
    <property type="match status" value="1"/>
</dbReference>
<feature type="region of interest" description="Disordered" evidence="6">
    <location>
        <begin position="599"/>
        <end position="644"/>
    </location>
</feature>
<dbReference type="SUPFAM" id="SSF47336">
    <property type="entry name" value="ACP-like"/>
    <property type="match status" value="1"/>
</dbReference>
<sequence length="1481" mass="150237">MSSFGVSGTNAHVIIEQAPVASAEPAETEVPAGPVVPVVLSAASREALRGQAGRLADFVRTRTDVPVAAVAATLLTRARLGQRAVAVAAERGELVAGLEALAGDLPDPAVVSGAASPRGRGPVFVFPGQGAQWVGMGVGLLSGPSVPSSALSSVFRETVDEVAGALAGLVDWSLVDVLRGAGPDGALERVEVVQPASFAVALGLARVWRELGVTPGAVVGHSQGEVAAACVAGALGTADAVRVVVARSRVVGARLAGRGGMVSVSLPAAELAGLLPPGVEVAAVNGPGTTVISGASAALAELVAALEARGVWARSVAVDYASHSAQVDAVAEELAELLAGVRPESPRIPFFSTVEGRWIAGAELTGDYWVRNLRRTVGFAQAVGVLAGEGFRSFVEVGAHPVLVPSIGEVLEEAGFGDTAVVGSLRRGEGGPERLLRSAAELFVAGVPVDWTKAFPAATLRAAGRLGAAAELPTYAFQHERYWLAPGAPVSGDVTAAGLDATGHPLLGAAVDLPGSAPDAAEVAFTARLSARTHPWLADHAVRGVRLLPATAWIEIALHAGDRVGHPVLDELLIEAPLAVPAEGSVTLRVIVDGPDTDGRRPVRLYARPDGAAAPGDGDSDGDGDGDGDGTEGTGTRWTRHGTGLLSAEVTEPGHGYEAWPPAEARPVDLADFYPRLADRGYDYGPAFTGLRAAWTRGREVFAEVELPAAEASAEPPGAYGLHPALLDAALQATNLGAVPAAEEGHVLLPFAWSGIRRFSPGVTALRVHATPSDLAAAPGSHGVSVRMSDRGGAPVAEIGSLVLRATPLAQLDRLDRSAGSGGAGTAEALFRVEWVGVPTGPVGTPLGRPAAFPAAGAEPPEVDVLDVTGRASVDPTAVRALVADVLEALQKRLAPAGGAPAVTAPGHDWRVPDGPLVILTDDPAGEPASAAVWGLVRSAQAEHPGRFVLLGGAPEESRAVLPTVLASGEPQAVVRDGQVLVPRLTRAARPSADTSAPDGASPLSGMSPVDGTTLVTGGTGTLGAIVARELVRTHGVRHLVLLSRTGAATPGAPELVAELRDAGAAVEVVAADAADREAVRALLADIPPAHPLTAVVHVAGVVDDGLVTSLDRGRLDSVFRPKADAAWNLHELTAELGLAAFVLFSSAAGAFGGAGQGNYAAANGYLDALAEYRAGLGLPAVSVAWGLWERASGLTASLTPADRDRMARGGVRGLSDAEGAAFFGAALRSPDAVVVAAAVDVPALRRRASAGGLPPLLRGLVPAPVPAADSAAPDSPGGITGTGSAGAASASGQPGRALARRLAGQAEPERRRVLLDVVRAHTATVLAHRSGDAVGVGQTFQELGFDSLTGVELRNRLAAAVGVRLAATMVFDHPTPAALAEHLLRLLDLDGPDDPDSHHGLDGPGTPAVRNSSVLDQLARLERVLTGATDARIAVPDEVATRLRALAASLGPRRDDGAGLDLTSATDDEMFELLDRGLGS</sequence>
<dbReference type="Pfam" id="PF00550">
    <property type="entry name" value="PP-binding"/>
    <property type="match status" value="1"/>
</dbReference>
<reference evidence="10" key="1">
    <citation type="submission" date="2016-07" db="EMBL/GenBank/DDBJ databases">
        <title>Frankia sp. NRRL B-16219 Genome sequencing.</title>
        <authorList>
            <person name="Ghodhbane-Gtari F."/>
            <person name="Swanson E."/>
            <person name="Gueddou A."/>
            <person name="Louati M."/>
            <person name="Nouioui I."/>
            <person name="Hezbri K."/>
            <person name="Abebe-Akele F."/>
            <person name="Simpson S."/>
            <person name="Morris K."/>
            <person name="Thomas K."/>
            <person name="Gtari M."/>
            <person name="Tisa L.S."/>
        </authorList>
    </citation>
    <scope>NUCLEOTIDE SEQUENCE [LARGE SCALE GENOMIC DNA]</scope>
    <source>
        <strain evidence="10">NRRL B-16219</strain>
    </source>
</reference>
<evidence type="ECO:0000256" key="5">
    <source>
        <dbReference type="PROSITE-ProRule" id="PRU01363"/>
    </source>
</evidence>
<feature type="domain" description="Carrier" evidence="7">
    <location>
        <begin position="1313"/>
        <end position="1388"/>
    </location>
</feature>
<name>A0A1S1R3L1_9ACTN</name>
<feature type="compositionally biased region" description="Acidic residues" evidence="6">
    <location>
        <begin position="618"/>
        <end position="630"/>
    </location>
</feature>
<keyword evidence="4" id="KW-0012">Acyltransferase</keyword>
<dbReference type="InterPro" id="IPR020806">
    <property type="entry name" value="PKS_PP-bd"/>
</dbReference>
<dbReference type="Pfam" id="PF08659">
    <property type="entry name" value="KR"/>
    <property type="match status" value="1"/>
</dbReference>
<proteinExistence type="predicted"/>
<evidence type="ECO:0000259" key="7">
    <source>
        <dbReference type="PROSITE" id="PS50075"/>
    </source>
</evidence>
<evidence type="ECO:0000256" key="2">
    <source>
        <dbReference type="ARBA" id="ARBA00022553"/>
    </source>
</evidence>
<dbReference type="Pfam" id="PF22336">
    <property type="entry name" value="RhiE-like_linker"/>
    <property type="match status" value="1"/>
</dbReference>
<keyword evidence="10" id="KW-1185">Reference proteome</keyword>
<dbReference type="SUPFAM" id="SSF51735">
    <property type="entry name" value="NAD(P)-binding Rossmann-fold domains"/>
    <property type="match status" value="2"/>
</dbReference>
<dbReference type="PROSITE" id="PS00012">
    <property type="entry name" value="PHOSPHOPANTETHEINE"/>
    <property type="match status" value="1"/>
</dbReference>
<feature type="region of interest" description="Disordered" evidence="6">
    <location>
        <begin position="1268"/>
        <end position="1305"/>
    </location>
</feature>
<dbReference type="Gene3D" id="1.10.1200.10">
    <property type="entry name" value="ACP-like"/>
    <property type="match status" value="1"/>
</dbReference>
<feature type="active site" description="Proton acceptor; for dehydratase activity" evidence="5">
    <location>
        <position position="540"/>
    </location>
</feature>
<dbReference type="Pfam" id="PF00698">
    <property type="entry name" value="Acyl_transf_1"/>
    <property type="match status" value="1"/>
</dbReference>
<dbReference type="GO" id="GO:0006633">
    <property type="term" value="P:fatty acid biosynthetic process"/>
    <property type="evidence" value="ECO:0007669"/>
    <property type="project" value="TreeGrafter"/>
</dbReference>
<dbReference type="Gene3D" id="3.30.70.3290">
    <property type="match status" value="1"/>
</dbReference>
<dbReference type="InterPro" id="IPR036291">
    <property type="entry name" value="NAD(P)-bd_dom_sf"/>
</dbReference>
<dbReference type="Pfam" id="PF21089">
    <property type="entry name" value="PKS_DH_N"/>
    <property type="match status" value="1"/>
</dbReference>
<dbReference type="InterPro" id="IPR016036">
    <property type="entry name" value="Malonyl_transacylase_ACP-bd"/>
</dbReference>
<dbReference type="InterPro" id="IPR020807">
    <property type="entry name" value="PKS_DH"/>
</dbReference>
<dbReference type="Proteomes" id="UP000179769">
    <property type="component" value="Unassembled WGS sequence"/>
</dbReference>
<dbReference type="FunFam" id="1.10.1200.10:FF:000007">
    <property type="entry name" value="Probable polyketide synthase pks17"/>
    <property type="match status" value="1"/>
</dbReference>
<dbReference type="SMART" id="SM00826">
    <property type="entry name" value="PKS_DH"/>
    <property type="match status" value="1"/>
</dbReference>
<evidence type="ECO:0000256" key="6">
    <source>
        <dbReference type="SAM" id="MobiDB-lite"/>
    </source>
</evidence>
<feature type="active site" description="Proton donor; for dehydratase activity" evidence="5">
    <location>
        <position position="728"/>
    </location>
</feature>
<dbReference type="SMART" id="SM00827">
    <property type="entry name" value="PKS_AT"/>
    <property type="match status" value="1"/>
</dbReference>
<dbReference type="SMART" id="SM01294">
    <property type="entry name" value="PKS_PP_betabranch"/>
    <property type="match status" value="1"/>
</dbReference>
<feature type="region of interest" description="N-terminal hotdog fold" evidence="5">
    <location>
        <begin position="504"/>
        <end position="653"/>
    </location>
</feature>
<feature type="region of interest" description="Disordered" evidence="6">
    <location>
        <begin position="988"/>
        <end position="1013"/>
    </location>
</feature>
<dbReference type="InterPro" id="IPR009081">
    <property type="entry name" value="PP-bd_ACP"/>
</dbReference>
<dbReference type="InterPro" id="IPR013968">
    <property type="entry name" value="PKS_KR"/>
</dbReference>
<evidence type="ECO:0000313" key="10">
    <source>
        <dbReference type="Proteomes" id="UP000179769"/>
    </source>
</evidence>
<dbReference type="PROSITE" id="PS50075">
    <property type="entry name" value="CARRIER"/>
    <property type="match status" value="1"/>
</dbReference>
<dbReference type="RefSeq" id="WP_083390804.1">
    <property type="nucleotide sequence ID" value="NZ_MAXA01000075.1"/>
</dbReference>
<comment type="caution">
    <text evidence="9">The sequence shown here is derived from an EMBL/GenBank/DDBJ whole genome shotgun (WGS) entry which is preliminary data.</text>
</comment>
<dbReference type="InterPro" id="IPR036736">
    <property type="entry name" value="ACP-like_sf"/>
</dbReference>
<dbReference type="EMBL" id="MAXA01000075">
    <property type="protein sequence ID" value="OHV40359.1"/>
    <property type="molecule type" value="Genomic_DNA"/>
</dbReference>
<evidence type="ECO:0000256" key="4">
    <source>
        <dbReference type="ARBA" id="ARBA00023315"/>
    </source>
</evidence>
<accession>A0A1S1R3L1</accession>
<dbReference type="GO" id="GO:0031177">
    <property type="term" value="F:phosphopantetheine binding"/>
    <property type="evidence" value="ECO:0007669"/>
    <property type="project" value="InterPro"/>
</dbReference>
<dbReference type="GO" id="GO:0004312">
    <property type="term" value="F:fatty acid synthase activity"/>
    <property type="evidence" value="ECO:0007669"/>
    <property type="project" value="TreeGrafter"/>
</dbReference>
<dbReference type="Gene3D" id="3.40.50.720">
    <property type="entry name" value="NAD(P)-binding Rossmann-like Domain"/>
    <property type="match status" value="1"/>
</dbReference>
<dbReference type="InterPro" id="IPR049552">
    <property type="entry name" value="PKS_DH_N"/>
</dbReference>
<feature type="compositionally biased region" description="Low complexity" evidence="6">
    <location>
        <begin position="1286"/>
        <end position="1305"/>
    </location>
</feature>
<keyword evidence="3" id="KW-0808">Transferase</keyword>
<dbReference type="InterPro" id="IPR054514">
    <property type="entry name" value="RhiE-like_linker"/>
</dbReference>
<feature type="region of interest" description="Disordered" evidence="6">
    <location>
        <begin position="1391"/>
        <end position="1410"/>
    </location>
</feature>
<dbReference type="Pfam" id="PF14765">
    <property type="entry name" value="PS-DH"/>
    <property type="match status" value="1"/>
</dbReference>
<dbReference type="InterPro" id="IPR049900">
    <property type="entry name" value="PKS_mFAS_DH"/>
</dbReference>
<dbReference type="SUPFAM" id="SSF55048">
    <property type="entry name" value="Probable ACP-binding domain of malonyl-CoA ACP transacylase"/>
    <property type="match status" value="1"/>
</dbReference>
<dbReference type="InterPro" id="IPR049551">
    <property type="entry name" value="PKS_DH_C"/>
</dbReference>
<dbReference type="InterPro" id="IPR006162">
    <property type="entry name" value="Ppantetheine_attach_site"/>
</dbReference>
<dbReference type="SMART" id="SM00822">
    <property type="entry name" value="PKS_KR"/>
    <property type="match status" value="1"/>
</dbReference>
<gene>
    <name evidence="9" type="ORF">BBK14_32620</name>
</gene>
<dbReference type="InterPro" id="IPR014043">
    <property type="entry name" value="Acyl_transferase_dom"/>
</dbReference>
<dbReference type="PROSITE" id="PS52019">
    <property type="entry name" value="PKS_MFAS_DH"/>
    <property type="match status" value="1"/>
</dbReference>
<dbReference type="InterPro" id="IPR042104">
    <property type="entry name" value="PKS_dehydratase_sf"/>
</dbReference>
<dbReference type="Gene3D" id="3.40.366.10">
    <property type="entry name" value="Malonyl-Coenzyme A Acyl Carrier Protein, domain 2"/>
    <property type="match status" value="1"/>
</dbReference>
<protein>
    <submittedName>
        <fullName evidence="9">Uncharacterized protein</fullName>
    </submittedName>
</protein>
<evidence type="ECO:0000259" key="8">
    <source>
        <dbReference type="PROSITE" id="PS52019"/>
    </source>
</evidence>
<evidence type="ECO:0000256" key="1">
    <source>
        <dbReference type="ARBA" id="ARBA00022450"/>
    </source>
</evidence>
<feature type="domain" description="PKS/mFAS DH" evidence="8">
    <location>
        <begin position="504"/>
        <end position="813"/>
    </location>
</feature>
<evidence type="ECO:0000256" key="3">
    <source>
        <dbReference type="ARBA" id="ARBA00022679"/>
    </source>
</evidence>
<dbReference type="Gene3D" id="3.10.129.110">
    <property type="entry name" value="Polyketide synthase dehydratase"/>
    <property type="match status" value="1"/>
</dbReference>
<dbReference type="PANTHER" id="PTHR43775:SF51">
    <property type="entry name" value="INACTIVE PHENOLPHTHIOCEROL SYNTHESIS POLYKETIDE SYNTHASE TYPE I PKS1-RELATED"/>
    <property type="match status" value="1"/>
</dbReference>
<dbReference type="InterPro" id="IPR057326">
    <property type="entry name" value="KR_dom"/>
</dbReference>
<keyword evidence="1" id="KW-0596">Phosphopantetheine</keyword>
<dbReference type="FunFam" id="3.40.366.10:FF:000002">
    <property type="entry name" value="Probable polyketide synthase 2"/>
    <property type="match status" value="1"/>
</dbReference>
<dbReference type="SMART" id="SM00823">
    <property type="entry name" value="PKS_PP"/>
    <property type="match status" value="1"/>
</dbReference>
<dbReference type="Pfam" id="PF22953">
    <property type="entry name" value="SpnB_Rossmann"/>
    <property type="match status" value="1"/>
</dbReference>
<dbReference type="SUPFAM" id="SSF52151">
    <property type="entry name" value="FabD/lysophospholipase-like"/>
    <property type="match status" value="1"/>
</dbReference>